<organism evidence="1 2">
    <name type="scientific">Azospirillum himalayense</name>
    <dbReference type="NCBI Taxonomy" id="654847"/>
    <lineage>
        <taxon>Bacteria</taxon>
        <taxon>Pseudomonadati</taxon>
        <taxon>Pseudomonadota</taxon>
        <taxon>Alphaproteobacteria</taxon>
        <taxon>Rhodospirillales</taxon>
        <taxon>Azospirillaceae</taxon>
        <taxon>Azospirillum</taxon>
    </lineage>
</organism>
<feature type="non-terminal residue" evidence="1">
    <location>
        <position position="69"/>
    </location>
</feature>
<dbReference type="SUPFAM" id="SSF48452">
    <property type="entry name" value="TPR-like"/>
    <property type="match status" value="1"/>
</dbReference>
<dbReference type="EMBL" id="JBHSLC010000051">
    <property type="protein sequence ID" value="MFC5357857.1"/>
    <property type="molecule type" value="Genomic_DNA"/>
</dbReference>
<protein>
    <submittedName>
        <fullName evidence="1">Tetratricopeptide repeat protein</fullName>
    </submittedName>
</protein>
<proteinExistence type="predicted"/>
<dbReference type="Pfam" id="PF14559">
    <property type="entry name" value="TPR_19"/>
    <property type="match status" value="1"/>
</dbReference>
<dbReference type="RefSeq" id="WP_376997533.1">
    <property type="nucleotide sequence ID" value="NZ_JBHSLC010000051.1"/>
</dbReference>
<evidence type="ECO:0000313" key="1">
    <source>
        <dbReference type="EMBL" id="MFC5357857.1"/>
    </source>
</evidence>
<evidence type="ECO:0000313" key="2">
    <source>
        <dbReference type="Proteomes" id="UP001596166"/>
    </source>
</evidence>
<name>A0ABW0GCD3_9PROT</name>
<dbReference type="InterPro" id="IPR011990">
    <property type="entry name" value="TPR-like_helical_dom_sf"/>
</dbReference>
<comment type="caution">
    <text evidence="1">The sequence shown here is derived from an EMBL/GenBank/DDBJ whole genome shotgun (WGS) entry which is preliminary data.</text>
</comment>
<accession>A0ABW0GCD3</accession>
<gene>
    <name evidence="1" type="ORF">ACFPMG_22905</name>
</gene>
<keyword evidence="2" id="KW-1185">Reference proteome</keyword>
<dbReference type="Proteomes" id="UP001596166">
    <property type="component" value="Unassembled WGS sequence"/>
</dbReference>
<reference evidence="2" key="1">
    <citation type="journal article" date="2019" name="Int. J. Syst. Evol. Microbiol.">
        <title>The Global Catalogue of Microorganisms (GCM) 10K type strain sequencing project: providing services to taxonomists for standard genome sequencing and annotation.</title>
        <authorList>
            <consortium name="The Broad Institute Genomics Platform"/>
            <consortium name="The Broad Institute Genome Sequencing Center for Infectious Disease"/>
            <person name="Wu L."/>
            <person name="Ma J."/>
        </authorList>
    </citation>
    <scope>NUCLEOTIDE SEQUENCE [LARGE SCALE GENOMIC DNA]</scope>
    <source>
        <strain evidence="2">CCUG 58760</strain>
    </source>
</reference>
<dbReference type="Gene3D" id="1.25.40.10">
    <property type="entry name" value="Tetratricopeptide repeat domain"/>
    <property type="match status" value="1"/>
</dbReference>
<sequence length="69" mass="7082">MAFPTTATLDRPDPAALVAAGLAHHGAGRLAEAESVYRRVLADHPRHPDALHLLGALALQGGKPAEAVA</sequence>